<dbReference type="GeneID" id="92008044"/>
<gene>
    <name evidence="2" type="ORF">SLS55_003959</name>
</gene>
<evidence type="ECO:0000313" key="3">
    <source>
        <dbReference type="Proteomes" id="UP001430584"/>
    </source>
</evidence>
<dbReference type="Proteomes" id="UP001430584">
    <property type="component" value="Unassembled WGS sequence"/>
</dbReference>
<feature type="region of interest" description="Disordered" evidence="1">
    <location>
        <begin position="111"/>
        <end position="146"/>
    </location>
</feature>
<reference evidence="2 3" key="1">
    <citation type="submission" date="2024-02" db="EMBL/GenBank/DDBJ databases">
        <title>De novo assembly and annotation of 12 fungi associated with fruit tree decline syndrome in Ontario, Canada.</title>
        <authorList>
            <person name="Sulman M."/>
            <person name="Ellouze W."/>
            <person name="Ilyukhin E."/>
        </authorList>
    </citation>
    <scope>NUCLEOTIDE SEQUENCE [LARGE SCALE GENOMIC DNA]</scope>
    <source>
        <strain evidence="2 3">FDS-637</strain>
    </source>
</reference>
<name>A0ABR3CI10_9PEZI</name>
<feature type="compositionally biased region" description="Low complexity" evidence="1">
    <location>
        <begin position="111"/>
        <end position="127"/>
    </location>
</feature>
<sequence>MSRKDCDQQHSPDSRELERFEKFERERLPQLVQKAVERAVMMAPELKLLEEKVGSHLADIIRTCQDELYEQFRTIPESNGEGERDEHLSHFELSRPPHQTIPFPTGRTEVAQAQDQQSSSAAEFSFDMNNPPFLSPLSAPHSSSEPFGPNDWPALDDVLQLWPSHSWNHLDTTLGSSTQLQNASFSREVASLLTQDDSTMDKDVFIANLPNDPGEGPAGGIAAAAKASTHKKAGFDYWRFN</sequence>
<keyword evidence="3" id="KW-1185">Reference proteome</keyword>
<proteinExistence type="predicted"/>
<dbReference type="RefSeq" id="XP_066633302.1">
    <property type="nucleotide sequence ID" value="XM_066775421.1"/>
</dbReference>
<protein>
    <submittedName>
        <fullName evidence="2">Uncharacterized protein</fullName>
    </submittedName>
</protein>
<dbReference type="EMBL" id="JAJVCZ030000004">
    <property type="protein sequence ID" value="KAL0260273.1"/>
    <property type="molecule type" value="Genomic_DNA"/>
</dbReference>
<organism evidence="2 3">
    <name type="scientific">Diplodia seriata</name>
    <dbReference type="NCBI Taxonomy" id="420778"/>
    <lineage>
        <taxon>Eukaryota</taxon>
        <taxon>Fungi</taxon>
        <taxon>Dikarya</taxon>
        <taxon>Ascomycota</taxon>
        <taxon>Pezizomycotina</taxon>
        <taxon>Dothideomycetes</taxon>
        <taxon>Dothideomycetes incertae sedis</taxon>
        <taxon>Botryosphaeriales</taxon>
        <taxon>Botryosphaeriaceae</taxon>
        <taxon>Diplodia</taxon>
    </lineage>
</organism>
<accession>A0ABR3CI10</accession>
<comment type="caution">
    <text evidence="2">The sequence shown here is derived from an EMBL/GenBank/DDBJ whole genome shotgun (WGS) entry which is preliminary data.</text>
</comment>
<evidence type="ECO:0000256" key="1">
    <source>
        <dbReference type="SAM" id="MobiDB-lite"/>
    </source>
</evidence>
<feature type="region of interest" description="Disordered" evidence="1">
    <location>
        <begin position="1"/>
        <end position="21"/>
    </location>
</feature>
<evidence type="ECO:0000313" key="2">
    <source>
        <dbReference type="EMBL" id="KAL0260273.1"/>
    </source>
</evidence>